<reference evidence="11" key="1">
    <citation type="journal article" date="2009" name="Development">
        <title>Smed-Evi/Wntless is required for beta-catenin-dependent and -independent processes during planarian regeneration.</title>
        <authorList>
            <person name="Adell T."/>
            <person name="Salo E."/>
            <person name="Boutros M."/>
            <person name="Bartscherer K."/>
        </authorList>
    </citation>
    <scope>NUCLEOTIDE SEQUENCE</scope>
</reference>
<sequence>MISKIIIFIFMISPLFKISLGNSITNLHRIAILSQKNSSNSTPFICDRIRFENSIYSRLCSEKPEVINLIAMATSAALEECNKQLKYHRWDCGCSNRLFQQIVEKYSKEAAYLNAITTAGITYYVTKACSRGDLKFCQCSADQQDLSGMNKDQLTNCNENVDYGKSFTEIFLDGPVKLSIKSLIRMNIKTKMEKRKKSRSAFKIFLELYNNHVARNVIIKSMETKCKCQGASGACTSKYCWKTLPDFSKIGEALKNKYLNAKKLPRILKKRIRKNLSMGEDISLVINDPFIEEDQLMFLRPSFDYCFPNMKLGIKGVNGRECEDVASGPTSCNNLCCNYGFVKVKKLVVEQCNCKFKWCCKVECEKCEKMTTKFYCKIPQTSKKFHKYYLNG</sequence>
<evidence type="ECO:0000256" key="3">
    <source>
        <dbReference type="ARBA" id="ARBA00022473"/>
    </source>
</evidence>
<dbReference type="GO" id="GO:0060070">
    <property type="term" value="P:canonical Wnt signaling pathway"/>
    <property type="evidence" value="ECO:0007669"/>
    <property type="project" value="TreeGrafter"/>
</dbReference>
<evidence type="ECO:0000256" key="10">
    <source>
        <dbReference type="SAM" id="SignalP"/>
    </source>
</evidence>
<evidence type="ECO:0000256" key="1">
    <source>
        <dbReference type="ARBA" id="ARBA00004498"/>
    </source>
</evidence>
<dbReference type="AlphaFoldDB" id="C3U5B3"/>
<dbReference type="PANTHER" id="PTHR12027:SF91">
    <property type="entry name" value="PROTO-ONCOGENE WNT-1"/>
    <property type="match status" value="1"/>
</dbReference>
<dbReference type="GO" id="GO:0045165">
    <property type="term" value="P:cell fate commitment"/>
    <property type="evidence" value="ECO:0007669"/>
    <property type="project" value="TreeGrafter"/>
</dbReference>
<accession>C3U5B3</accession>
<protein>
    <recommendedName>
        <fullName evidence="9">Protein Wnt</fullName>
    </recommendedName>
</protein>
<evidence type="ECO:0000256" key="8">
    <source>
        <dbReference type="ARBA" id="ARBA00023288"/>
    </source>
</evidence>
<keyword evidence="3 9" id="KW-0217">Developmental protein</keyword>
<evidence type="ECO:0000256" key="2">
    <source>
        <dbReference type="ARBA" id="ARBA00005683"/>
    </source>
</evidence>
<comment type="subcellular location">
    <subcellularLocation>
        <location evidence="1 9">Secreted</location>
        <location evidence="1 9">Extracellular space</location>
        <location evidence="1 9">Extracellular matrix</location>
    </subcellularLocation>
</comment>
<dbReference type="PRINTS" id="PR01349">
    <property type="entry name" value="WNTPROTEIN"/>
</dbReference>
<dbReference type="Pfam" id="PF00110">
    <property type="entry name" value="wnt"/>
    <property type="match status" value="1"/>
</dbReference>
<dbReference type="PANTHER" id="PTHR12027">
    <property type="entry name" value="WNT RELATED"/>
    <property type="match status" value="1"/>
</dbReference>
<keyword evidence="5" id="KW-0272">Extracellular matrix</keyword>
<dbReference type="GO" id="GO:0005109">
    <property type="term" value="F:frizzled binding"/>
    <property type="evidence" value="ECO:0007669"/>
    <property type="project" value="TreeGrafter"/>
</dbReference>
<keyword evidence="10" id="KW-0732">Signal</keyword>
<dbReference type="InterPro" id="IPR043158">
    <property type="entry name" value="Wnt_C"/>
</dbReference>
<dbReference type="GO" id="GO:0030182">
    <property type="term" value="P:neuron differentiation"/>
    <property type="evidence" value="ECO:0007669"/>
    <property type="project" value="TreeGrafter"/>
</dbReference>
<keyword evidence="7" id="KW-1015">Disulfide bond</keyword>
<evidence type="ECO:0000256" key="4">
    <source>
        <dbReference type="ARBA" id="ARBA00022525"/>
    </source>
</evidence>
<dbReference type="OrthoDB" id="5945655at2759"/>
<evidence type="ECO:0000313" key="11">
    <source>
        <dbReference type="EMBL" id="ACJ64867.1"/>
    </source>
</evidence>
<dbReference type="GO" id="GO:0005615">
    <property type="term" value="C:extracellular space"/>
    <property type="evidence" value="ECO:0007669"/>
    <property type="project" value="TreeGrafter"/>
</dbReference>
<dbReference type="GO" id="GO:0005125">
    <property type="term" value="F:cytokine activity"/>
    <property type="evidence" value="ECO:0007669"/>
    <property type="project" value="TreeGrafter"/>
</dbReference>
<name>C3U5B3_SCHMD</name>
<comment type="similarity">
    <text evidence="2 9">Belongs to the Wnt family.</text>
</comment>
<dbReference type="Gene3D" id="3.30.2460.20">
    <property type="match status" value="1"/>
</dbReference>
<dbReference type="CDD" id="cd13113">
    <property type="entry name" value="Wnt"/>
    <property type="match status" value="1"/>
</dbReference>
<dbReference type="InterPro" id="IPR005817">
    <property type="entry name" value="Wnt"/>
</dbReference>
<feature type="signal peptide" evidence="10">
    <location>
        <begin position="1"/>
        <end position="21"/>
    </location>
</feature>
<evidence type="ECO:0000256" key="5">
    <source>
        <dbReference type="ARBA" id="ARBA00022530"/>
    </source>
</evidence>
<feature type="chain" id="PRO_5002933049" description="Protein Wnt" evidence="10">
    <location>
        <begin position="22"/>
        <end position="392"/>
    </location>
</feature>
<evidence type="ECO:0000256" key="6">
    <source>
        <dbReference type="ARBA" id="ARBA00022687"/>
    </source>
</evidence>
<proteinExistence type="evidence at transcript level"/>
<dbReference type="EMBL" id="FJ463752">
    <property type="protein sequence ID" value="ACJ64867.1"/>
    <property type="molecule type" value="mRNA"/>
</dbReference>
<organism evidence="11">
    <name type="scientific">Schmidtea mediterranea</name>
    <name type="common">Freshwater planarian flatworm</name>
    <dbReference type="NCBI Taxonomy" id="79327"/>
    <lineage>
        <taxon>Eukaryota</taxon>
        <taxon>Metazoa</taxon>
        <taxon>Spiralia</taxon>
        <taxon>Lophotrochozoa</taxon>
        <taxon>Platyhelminthes</taxon>
        <taxon>Rhabditophora</taxon>
        <taxon>Seriata</taxon>
        <taxon>Tricladida</taxon>
        <taxon>Continenticola</taxon>
        <taxon>Geoplanoidea</taxon>
        <taxon>Dugesiidae</taxon>
        <taxon>Schmidtea</taxon>
    </lineage>
</organism>
<evidence type="ECO:0000256" key="7">
    <source>
        <dbReference type="ARBA" id="ARBA00023157"/>
    </source>
</evidence>
<evidence type="ECO:0000256" key="9">
    <source>
        <dbReference type="RuleBase" id="RU003500"/>
    </source>
</evidence>
<comment type="function">
    <text evidence="9">Ligand for members of the frizzled family of seven transmembrane receptors.</text>
</comment>
<keyword evidence="6 9" id="KW-0879">Wnt signaling pathway</keyword>
<keyword evidence="8" id="KW-0449">Lipoprotein</keyword>
<keyword evidence="4" id="KW-0964">Secreted</keyword>
<dbReference type="SMART" id="SM00097">
    <property type="entry name" value="WNT1"/>
    <property type="match status" value="1"/>
</dbReference>